<dbReference type="EC" id="2.7.7.85" evidence="10"/>
<dbReference type="HAMAP" id="MF_01499">
    <property type="entry name" value="DacA"/>
    <property type="match status" value="1"/>
</dbReference>
<keyword evidence="6 10" id="KW-0547">Nucleotide-binding</keyword>
<dbReference type="InterPro" id="IPR034701">
    <property type="entry name" value="CdaA"/>
</dbReference>
<evidence type="ECO:0000256" key="1">
    <source>
        <dbReference type="ARBA" id="ARBA00000877"/>
    </source>
</evidence>
<dbReference type="PANTHER" id="PTHR34185:SF1">
    <property type="entry name" value="DIADENYLATE CYCLASE"/>
    <property type="match status" value="1"/>
</dbReference>
<evidence type="ECO:0000313" key="13">
    <source>
        <dbReference type="Proteomes" id="UP000824125"/>
    </source>
</evidence>
<proteinExistence type="inferred from homology"/>
<comment type="subunit">
    <text evidence="10">Probably a homodimer.</text>
</comment>
<evidence type="ECO:0000256" key="5">
    <source>
        <dbReference type="ARBA" id="ARBA00022695"/>
    </source>
</evidence>
<gene>
    <name evidence="10" type="primary">dacA</name>
    <name evidence="12" type="ORF">IAD23_04405</name>
</gene>
<organism evidence="12 13">
    <name type="scientific">Candidatus Scybalenecus merdavium</name>
    <dbReference type="NCBI Taxonomy" id="2840939"/>
    <lineage>
        <taxon>Bacteria</taxon>
        <taxon>Bacillati</taxon>
        <taxon>Bacillota</taxon>
        <taxon>Clostridia</taxon>
        <taxon>Eubacteriales</taxon>
        <taxon>Oscillospiraceae</taxon>
        <taxon>Oscillospiraceae incertae sedis</taxon>
        <taxon>Candidatus Scybalenecus</taxon>
    </lineage>
</organism>
<dbReference type="Proteomes" id="UP000824125">
    <property type="component" value="Unassembled WGS sequence"/>
</dbReference>
<evidence type="ECO:0000259" key="11">
    <source>
        <dbReference type="PROSITE" id="PS51794"/>
    </source>
</evidence>
<keyword evidence="4 10" id="KW-0812">Transmembrane</keyword>
<dbReference type="GO" id="GO:0006171">
    <property type="term" value="P:cAMP biosynthetic process"/>
    <property type="evidence" value="ECO:0007669"/>
    <property type="project" value="InterPro"/>
</dbReference>
<dbReference type="AlphaFoldDB" id="A0A9D1MUK4"/>
<dbReference type="InterPro" id="IPR045585">
    <property type="entry name" value="CdaA_N"/>
</dbReference>
<comment type="similarity">
    <text evidence="10">Belongs to the adenylate cyclase family. DacA/CdaA subfamily.</text>
</comment>
<dbReference type="PIRSF" id="PIRSF004793">
    <property type="entry name" value="UCP004793"/>
    <property type="match status" value="1"/>
</dbReference>
<keyword evidence="2 10" id="KW-1003">Cell membrane</keyword>
<dbReference type="PROSITE" id="PS51794">
    <property type="entry name" value="DAC"/>
    <property type="match status" value="1"/>
</dbReference>
<evidence type="ECO:0000256" key="10">
    <source>
        <dbReference type="HAMAP-Rule" id="MF_01499"/>
    </source>
</evidence>
<dbReference type="FunFam" id="3.40.1700.10:FF:000002">
    <property type="entry name" value="Diadenylate cyclase"/>
    <property type="match status" value="1"/>
</dbReference>
<dbReference type="GO" id="GO:0004016">
    <property type="term" value="F:adenylate cyclase activity"/>
    <property type="evidence" value="ECO:0007669"/>
    <property type="project" value="UniProtKB-UniRule"/>
</dbReference>
<dbReference type="InterPro" id="IPR050338">
    <property type="entry name" value="DisA"/>
</dbReference>
<dbReference type="GO" id="GO:0005524">
    <property type="term" value="F:ATP binding"/>
    <property type="evidence" value="ECO:0007669"/>
    <property type="project" value="UniProtKB-UniRule"/>
</dbReference>
<dbReference type="Gene3D" id="3.40.1700.10">
    <property type="entry name" value="DNA integrity scanning protein, DisA, N-terminal domain"/>
    <property type="match status" value="1"/>
</dbReference>
<evidence type="ECO:0000256" key="7">
    <source>
        <dbReference type="ARBA" id="ARBA00022840"/>
    </source>
</evidence>
<reference evidence="12" key="2">
    <citation type="journal article" date="2021" name="PeerJ">
        <title>Extensive microbial diversity within the chicken gut microbiome revealed by metagenomics and culture.</title>
        <authorList>
            <person name="Gilroy R."/>
            <person name="Ravi A."/>
            <person name="Getino M."/>
            <person name="Pursley I."/>
            <person name="Horton D.L."/>
            <person name="Alikhan N.F."/>
            <person name="Baker D."/>
            <person name="Gharbi K."/>
            <person name="Hall N."/>
            <person name="Watson M."/>
            <person name="Adriaenssens E.M."/>
            <person name="Foster-Nyarko E."/>
            <person name="Jarju S."/>
            <person name="Secka A."/>
            <person name="Antonio M."/>
            <person name="Oren A."/>
            <person name="Chaudhuri R.R."/>
            <person name="La Ragione R."/>
            <person name="Hildebrand F."/>
            <person name="Pallen M.J."/>
        </authorList>
    </citation>
    <scope>NUCLEOTIDE SEQUENCE</scope>
    <source>
        <strain evidence="12">CHK176-6737</strain>
    </source>
</reference>
<feature type="transmembrane region" description="Helical" evidence="10">
    <location>
        <begin position="73"/>
        <end position="91"/>
    </location>
</feature>
<dbReference type="PANTHER" id="PTHR34185">
    <property type="entry name" value="DIADENYLATE CYCLASE"/>
    <property type="match status" value="1"/>
</dbReference>
<keyword evidence="3 10" id="KW-0808">Transferase</keyword>
<protein>
    <recommendedName>
        <fullName evidence="10">Diadenylate cyclase</fullName>
        <shortName evidence="10">DAC</shortName>
        <ecNumber evidence="10">2.7.7.85</ecNumber>
    </recommendedName>
    <alternativeName>
        <fullName evidence="10">Cyclic-di-AMP synthase</fullName>
        <shortName evidence="10">c-di-AMP synthase</shortName>
    </alternativeName>
</protein>
<comment type="function">
    <text evidence="10">Catalyzes the condensation of 2 ATP molecules into cyclic di-AMP (c-di-AMP), a second messenger used to regulate differing processes in different bacteria.</text>
</comment>
<evidence type="ECO:0000313" key="12">
    <source>
        <dbReference type="EMBL" id="HIU69180.1"/>
    </source>
</evidence>
<keyword evidence="8 10" id="KW-1133">Transmembrane helix</keyword>
<dbReference type="GO" id="GO:0106408">
    <property type="term" value="F:diadenylate cyclase activity"/>
    <property type="evidence" value="ECO:0007669"/>
    <property type="project" value="UniProtKB-EC"/>
</dbReference>
<evidence type="ECO:0000256" key="9">
    <source>
        <dbReference type="ARBA" id="ARBA00023136"/>
    </source>
</evidence>
<evidence type="ECO:0000256" key="8">
    <source>
        <dbReference type="ARBA" id="ARBA00022989"/>
    </source>
</evidence>
<evidence type="ECO:0000256" key="2">
    <source>
        <dbReference type="ARBA" id="ARBA00022475"/>
    </source>
</evidence>
<comment type="catalytic activity">
    <reaction evidence="1 10">
        <text>2 ATP = 3',3'-c-di-AMP + 2 diphosphate</text>
        <dbReference type="Rhea" id="RHEA:35655"/>
        <dbReference type="ChEBI" id="CHEBI:30616"/>
        <dbReference type="ChEBI" id="CHEBI:33019"/>
        <dbReference type="ChEBI" id="CHEBI:71500"/>
        <dbReference type="EC" id="2.7.7.85"/>
    </reaction>
</comment>
<keyword evidence="7 10" id="KW-0067">ATP-binding</keyword>
<name>A0A9D1MUK4_9FIRM</name>
<dbReference type="Pfam" id="PF02457">
    <property type="entry name" value="DAC"/>
    <property type="match status" value="1"/>
</dbReference>
<dbReference type="NCBIfam" id="TIGR00159">
    <property type="entry name" value="diadenylate cyclase CdaA"/>
    <property type="match status" value="1"/>
</dbReference>
<evidence type="ECO:0000256" key="3">
    <source>
        <dbReference type="ARBA" id="ARBA00022679"/>
    </source>
</evidence>
<comment type="caution">
    <text evidence="12">The sequence shown here is derived from an EMBL/GenBank/DDBJ whole genome shotgun (WGS) entry which is preliminary data.</text>
</comment>
<feature type="transmembrane region" description="Helical" evidence="10">
    <location>
        <begin position="49"/>
        <end position="67"/>
    </location>
</feature>
<dbReference type="EMBL" id="DVNM01000023">
    <property type="protein sequence ID" value="HIU69180.1"/>
    <property type="molecule type" value="Genomic_DNA"/>
</dbReference>
<dbReference type="InterPro" id="IPR036888">
    <property type="entry name" value="DNA_integrity_DisA_N_sf"/>
</dbReference>
<keyword evidence="5 10" id="KW-0548">Nucleotidyltransferase</keyword>
<feature type="domain" description="DAC" evidence="11">
    <location>
        <begin position="91"/>
        <end position="257"/>
    </location>
</feature>
<accession>A0A9D1MUK4</accession>
<comment type="caution">
    <text evidence="10">Lacks conserved residue(s) required for the propagation of feature annotation.</text>
</comment>
<feature type="transmembrane region" description="Helical" evidence="10">
    <location>
        <begin position="12"/>
        <end position="37"/>
    </location>
</feature>
<keyword evidence="9 10" id="KW-0472">Membrane</keyword>
<dbReference type="SUPFAM" id="SSF143597">
    <property type="entry name" value="YojJ-like"/>
    <property type="match status" value="1"/>
</dbReference>
<dbReference type="InterPro" id="IPR003390">
    <property type="entry name" value="DNA_integrity_scan_DisA_N"/>
</dbReference>
<evidence type="ECO:0000256" key="6">
    <source>
        <dbReference type="ARBA" id="ARBA00022741"/>
    </source>
</evidence>
<reference evidence="12" key="1">
    <citation type="submission" date="2020-10" db="EMBL/GenBank/DDBJ databases">
        <authorList>
            <person name="Gilroy R."/>
        </authorList>
    </citation>
    <scope>NUCLEOTIDE SEQUENCE</scope>
    <source>
        <strain evidence="12">CHK176-6737</strain>
    </source>
</reference>
<dbReference type="Pfam" id="PF19293">
    <property type="entry name" value="CdaA_N"/>
    <property type="match status" value="1"/>
</dbReference>
<evidence type="ECO:0000256" key="4">
    <source>
        <dbReference type="ARBA" id="ARBA00022692"/>
    </source>
</evidence>
<dbReference type="InterPro" id="IPR014046">
    <property type="entry name" value="C-di-AMP_synthase"/>
</dbReference>
<sequence length="289" mass="31284">MLQEIENFFNKILSVFSTFAFTDLLDILFVAAVIYVCIRIMRETRAMQLLKGIVIIAVVYAIVNALSMEASSFILQSVFSNILIIIVVLFTPEFRKILEQLGKTASKHSLKSIIHSGIAVEIAEIDSCIDAVCKAAADMSDKKIGALIVFENETMLGNIINTGTVVDAVASREMVENIFFPKSPLHDGAMIIRGYKIFAAGCILPLTGKNISSALGTRHRAALGLSEESDAVIVIVSEETGAISVAQNGTLTQGISDGDLREILTRNFVPSGSTSDDKIITKIVRGIKK</sequence>